<accession>A0A4R6DFU0</accession>
<dbReference type="AlphaFoldDB" id="A0A4R6DFU0"/>
<evidence type="ECO:0000313" key="2">
    <source>
        <dbReference type="EMBL" id="TDN42888.1"/>
    </source>
</evidence>
<dbReference type="Proteomes" id="UP000295764">
    <property type="component" value="Unassembled WGS sequence"/>
</dbReference>
<evidence type="ECO:0000256" key="1">
    <source>
        <dbReference type="SAM" id="MobiDB-lite"/>
    </source>
</evidence>
<dbReference type="EMBL" id="SNVW01000010">
    <property type="protein sequence ID" value="TDN42888.1"/>
    <property type="molecule type" value="Genomic_DNA"/>
</dbReference>
<evidence type="ECO:0000313" key="3">
    <source>
        <dbReference type="Proteomes" id="UP000295764"/>
    </source>
</evidence>
<gene>
    <name evidence="2" type="ORF">EDF64_110149</name>
</gene>
<feature type="region of interest" description="Disordered" evidence="1">
    <location>
        <begin position="1"/>
        <end position="21"/>
    </location>
</feature>
<organism evidence="2 3">
    <name type="scientific">Curtobacterium flaccumfaciens</name>
    <dbReference type="NCBI Taxonomy" id="2035"/>
    <lineage>
        <taxon>Bacteria</taxon>
        <taxon>Bacillati</taxon>
        <taxon>Actinomycetota</taxon>
        <taxon>Actinomycetes</taxon>
        <taxon>Micrococcales</taxon>
        <taxon>Microbacteriaceae</taxon>
        <taxon>Curtobacterium</taxon>
    </lineage>
</organism>
<reference evidence="2 3" key="1">
    <citation type="submission" date="2019-03" db="EMBL/GenBank/DDBJ databases">
        <title>Genomic analyses of the natural microbiome of Caenorhabditis elegans.</title>
        <authorList>
            <person name="Samuel B."/>
        </authorList>
    </citation>
    <scope>NUCLEOTIDE SEQUENCE [LARGE SCALE GENOMIC DNA]</scope>
    <source>
        <strain evidence="2 3">JUb65</strain>
    </source>
</reference>
<comment type="caution">
    <text evidence="2">The sequence shown here is derived from an EMBL/GenBank/DDBJ whole genome shotgun (WGS) entry which is preliminary data.</text>
</comment>
<dbReference type="RefSeq" id="WP_166645746.1">
    <property type="nucleotide sequence ID" value="NZ_SNVW01000010.1"/>
</dbReference>
<sequence length="63" mass="6916">MRSLPGDQPVTGHGELQSDHATATWELVKRNNAGKAEQQYFTGIQQAGDGMVPELVIRTEHGR</sequence>
<proteinExistence type="predicted"/>
<protein>
    <submittedName>
        <fullName evidence="2">Uncharacterized protein</fullName>
    </submittedName>
</protein>
<name>A0A4R6DFU0_9MICO</name>